<evidence type="ECO:0000313" key="3">
    <source>
        <dbReference type="Proteomes" id="UP001598448"/>
    </source>
</evidence>
<sequence>MQTLIDHARSPGEHTAAHDEHRARCGRPAAGPSQRDVRDPRERLRAHTRAAAGHLGPHGRLHAVDTGRALAHHPASADPLLPL</sequence>
<dbReference type="Proteomes" id="UP001598448">
    <property type="component" value="Unassembled WGS sequence"/>
</dbReference>
<dbReference type="RefSeq" id="WP_386714726.1">
    <property type="nucleotide sequence ID" value="NZ_JBHXIJ010000110.1"/>
</dbReference>
<name>A0ABW6FMU3_9ACTN</name>
<feature type="region of interest" description="Disordered" evidence="1">
    <location>
        <begin position="1"/>
        <end position="40"/>
    </location>
</feature>
<comment type="caution">
    <text evidence="2">The sequence shown here is derived from an EMBL/GenBank/DDBJ whole genome shotgun (WGS) entry which is preliminary data.</text>
</comment>
<dbReference type="EMBL" id="JBHXIJ010000110">
    <property type="protein sequence ID" value="MFD5100630.1"/>
    <property type="molecule type" value="Genomic_DNA"/>
</dbReference>
<feature type="compositionally biased region" description="Basic and acidic residues" evidence="1">
    <location>
        <begin position="1"/>
        <end position="23"/>
    </location>
</feature>
<proteinExistence type="predicted"/>
<gene>
    <name evidence="2" type="ORF">ACFWJN_16935</name>
</gene>
<organism evidence="2 3">
    <name type="scientific">Streptomyces albidochromogenes</name>
    <dbReference type="NCBI Taxonomy" id="329524"/>
    <lineage>
        <taxon>Bacteria</taxon>
        <taxon>Bacillati</taxon>
        <taxon>Actinomycetota</taxon>
        <taxon>Actinomycetes</taxon>
        <taxon>Kitasatosporales</taxon>
        <taxon>Streptomycetaceae</taxon>
        <taxon>Streptomyces</taxon>
    </lineage>
</organism>
<reference evidence="2 3" key="1">
    <citation type="submission" date="2024-09" db="EMBL/GenBank/DDBJ databases">
        <title>The Natural Products Discovery Center: Release of the First 8490 Sequenced Strains for Exploring Actinobacteria Biosynthetic Diversity.</title>
        <authorList>
            <person name="Kalkreuter E."/>
            <person name="Kautsar S.A."/>
            <person name="Yang D."/>
            <person name="Bader C.D."/>
            <person name="Teijaro C.N."/>
            <person name="Fluegel L."/>
            <person name="Davis C.M."/>
            <person name="Simpson J.R."/>
            <person name="Lauterbach L."/>
            <person name="Steele A.D."/>
            <person name="Gui C."/>
            <person name="Meng S."/>
            <person name="Li G."/>
            <person name="Viehrig K."/>
            <person name="Ye F."/>
            <person name="Su P."/>
            <person name="Kiefer A.F."/>
            <person name="Nichols A."/>
            <person name="Cepeda A.J."/>
            <person name="Yan W."/>
            <person name="Fan B."/>
            <person name="Jiang Y."/>
            <person name="Adhikari A."/>
            <person name="Zheng C.-J."/>
            <person name="Schuster L."/>
            <person name="Cowan T.M."/>
            <person name="Smanski M.J."/>
            <person name="Chevrette M.G."/>
            <person name="De Carvalho L.P.S."/>
            <person name="Shen B."/>
        </authorList>
    </citation>
    <scope>NUCLEOTIDE SEQUENCE [LARGE SCALE GENOMIC DNA]</scope>
    <source>
        <strain evidence="2 3">NPDC058348</strain>
    </source>
</reference>
<keyword evidence="3" id="KW-1185">Reference proteome</keyword>
<accession>A0ABW6FMU3</accession>
<evidence type="ECO:0000256" key="1">
    <source>
        <dbReference type="SAM" id="MobiDB-lite"/>
    </source>
</evidence>
<evidence type="ECO:0000313" key="2">
    <source>
        <dbReference type="EMBL" id="MFD5100630.1"/>
    </source>
</evidence>
<protein>
    <submittedName>
        <fullName evidence="2">Uncharacterized protein</fullName>
    </submittedName>
</protein>